<dbReference type="InterPro" id="IPR007345">
    <property type="entry name" value="Polysacch_pyruvyl_Trfase"/>
</dbReference>
<dbReference type="PANTHER" id="PTHR36836:SF1">
    <property type="entry name" value="COLANIC ACID BIOSYNTHESIS PROTEIN WCAK"/>
    <property type="match status" value="1"/>
</dbReference>
<reference evidence="2" key="1">
    <citation type="submission" date="2023-10" db="EMBL/GenBank/DDBJ databases">
        <title>Genome sequence of Blautia coccoides DSM 935.</title>
        <authorList>
            <person name="Boeer T."/>
            <person name="Bengelsdorf F.R."/>
            <person name="Daniel R."/>
            <person name="Poehlein A."/>
        </authorList>
    </citation>
    <scope>NUCLEOTIDE SEQUENCE [LARGE SCALE GENOMIC DNA]</scope>
    <source>
        <strain evidence="2">DSM 935</strain>
    </source>
</reference>
<protein>
    <recommendedName>
        <fullName evidence="1">Polysaccharide pyruvyl transferase domain-containing protein</fullName>
    </recommendedName>
</protein>
<feature type="domain" description="Polysaccharide pyruvyl transferase" evidence="1">
    <location>
        <begin position="76"/>
        <end position="326"/>
    </location>
</feature>
<keyword evidence="3" id="KW-1185">Reference proteome</keyword>
<evidence type="ECO:0000259" key="1">
    <source>
        <dbReference type="Pfam" id="PF04230"/>
    </source>
</evidence>
<gene>
    <name evidence="2" type="ORF">BLCOC_33620</name>
</gene>
<dbReference type="Pfam" id="PF04230">
    <property type="entry name" value="PS_pyruv_trans"/>
    <property type="match status" value="1"/>
</dbReference>
<dbReference type="EMBL" id="CP136422">
    <property type="protein sequence ID" value="WPX75005.1"/>
    <property type="molecule type" value="Genomic_DNA"/>
</dbReference>
<evidence type="ECO:0000313" key="3">
    <source>
        <dbReference type="Proteomes" id="UP001325248"/>
    </source>
</evidence>
<dbReference type="Proteomes" id="UP001325248">
    <property type="component" value="Chromosome"/>
</dbReference>
<evidence type="ECO:0000313" key="2">
    <source>
        <dbReference type="EMBL" id="WPX75005.1"/>
    </source>
</evidence>
<organism evidence="2 3">
    <name type="scientific">Blautia producta</name>
    <dbReference type="NCBI Taxonomy" id="33035"/>
    <lineage>
        <taxon>Bacteria</taxon>
        <taxon>Bacillati</taxon>
        <taxon>Bacillota</taxon>
        <taxon>Clostridia</taxon>
        <taxon>Lachnospirales</taxon>
        <taxon>Lachnospiraceae</taxon>
        <taxon>Blautia</taxon>
    </lineage>
</organism>
<accession>A0ABZ0UDM1</accession>
<name>A0ABZ0UDM1_9FIRM</name>
<dbReference type="PANTHER" id="PTHR36836">
    <property type="entry name" value="COLANIC ACID BIOSYNTHESIS PROTEIN WCAK"/>
    <property type="match status" value="1"/>
</dbReference>
<sequence length="395" mass="44790">MKNEVNVGLYDMDFFDLNFGVNALGICHILMLDRISQKTGVHIKYTIFTPESSLRVVSLFKKICGKKLDVVTVRPISIRHQDIFWNFYREVKKCDFVIDATGGDSFADIYGNKRYIRGTLCKHVVEKQSKLILAPQTIGPFYSIFNELFAISAINRAVSVFVRDQLSFDYVKKIAPKSNLLLASDIAMGLPFDKEAVSCKVDNKINLGINISGLLWKGGYTGDNQFKLTLDYVQLMTNIIERYSVNSSYQIHLIAHVIEDGAYEDDYVVCKELFEKYKGTILAPKFTNPIEAKNYICHMDLFIGARMHATIGSFSSGVPTIPIAYSRKFEGVFGSIGYNINIDCQALKTQEAIHKVDDMIINYENITQEMKLPLSKARKRISNYESCLTEMIESI</sequence>
<proteinExistence type="predicted"/>